<dbReference type="InterPro" id="IPR055170">
    <property type="entry name" value="GFO_IDH_MocA-like_dom"/>
</dbReference>
<dbReference type="GO" id="GO:0000166">
    <property type="term" value="F:nucleotide binding"/>
    <property type="evidence" value="ECO:0007669"/>
    <property type="project" value="InterPro"/>
</dbReference>
<sequence length="384" mass="42450">MKRKLRFGMIGGGRGAFIGSVHRIAAIMDGQAELVAGAFSSDPQRSADSGSDFYLDPLRVYPSYKDMAAAEANRPKDERLDFVVIVTPNHQHFGPAKLFLESGFNVVCDKPVTFDLKQARTLQKVVERTGKVFALTHNYTGNVMVKQARDLVKRRKLGDIRKVLVEYPQGWLSSAIEASGQKQADWRTDPKRSGAAGCMGDLGSHAENLARYVTGLEITELCADLTAFVPGRTLDDDGNVLLRFDNGAKGVLHASQISAGDENALSLRVYGSKASLEWHQEHPNELIVKYPDKPREVWRRGNDYVTVPGQFTRVPFGHPEGYLEAFANIYQEVFRAVRAEVSGRRVPRNPDFPTITDGVAGMVFIDAVVKSASRGSRWIKVPQS</sequence>
<keyword evidence="4" id="KW-1185">Reference proteome</keyword>
<proteinExistence type="predicted"/>
<accession>A0AAE9ZVT1</accession>
<dbReference type="KEGG" id="slom:PXH66_17185"/>
<dbReference type="PANTHER" id="PTHR43708">
    <property type="entry name" value="CONSERVED EXPRESSED OXIDOREDUCTASE (EUROFUNG)"/>
    <property type="match status" value="1"/>
</dbReference>
<reference evidence="3" key="1">
    <citation type="submission" date="2023-03" db="EMBL/GenBank/DDBJ databases">
        <title>Lomoglobus Profundus gen. nov., sp. nov., a novel member of the phylum Verrucomicrobia, isolated from deep-marine sediment of South China Sea.</title>
        <authorList>
            <person name="Ahmad T."/>
            <person name="Ishaq S.E."/>
            <person name="Wang F."/>
        </authorList>
    </citation>
    <scope>NUCLEOTIDE SEQUENCE</scope>
    <source>
        <strain evidence="3">LMO-M01</strain>
    </source>
</reference>
<dbReference type="InterPro" id="IPR036291">
    <property type="entry name" value="NAD(P)-bd_dom_sf"/>
</dbReference>
<protein>
    <submittedName>
        <fullName evidence="3">Gfo/Idh/MocA family oxidoreductase</fullName>
    </submittedName>
</protein>
<dbReference type="RefSeq" id="WP_330930053.1">
    <property type="nucleotide sequence ID" value="NZ_CP119075.1"/>
</dbReference>
<dbReference type="SUPFAM" id="SSF55347">
    <property type="entry name" value="Glyceraldehyde-3-phosphate dehydrogenase-like, C-terminal domain"/>
    <property type="match status" value="1"/>
</dbReference>
<evidence type="ECO:0000313" key="4">
    <source>
        <dbReference type="Proteomes" id="UP001218638"/>
    </source>
</evidence>
<feature type="domain" description="GFO/IDH/MocA-like oxidoreductase" evidence="2">
    <location>
        <begin position="145"/>
        <end position="277"/>
    </location>
</feature>
<name>A0AAE9ZVT1_9BACT</name>
<dbReference type="PANTHER" id="PTHR43708:SF3">
    <property type="entry name" value="OXIDOREDUCTASE"/>
    <property type="match status" value="1"/>
</dbReference>
<dbReference type="Gene3D" id="3.40.50.720">
    <property type="entry name" value="NAD(P)-binding Rossmann-like Domain"/>
    <property type="match status" value="1"/>
</dbReference>
<evidence type="ECO:0000259" key="2">
    <source>
        <dbReference type="Pfam" id="PF22725"/>
    </source>
</evidence>
<dbReference type="InterPro" id="IPR000683">
    <property type="entry name" value="Gfo/Idh/MocA-like_OxRdtase_N"/>
</dbReference>
<gene>
    <name evidence="3" type="ORF">PXH66_17185</name>
</gene>
<feature type="domain" description="Gfo/Idh/MocA-like oxidoreductase N-terminal" evidence="1">
    <location>
        <begin position="5"/>
        <end position="136"/>
    </location>
</feature>
<dbReference type="SUPFAM" id="SSF51735">
    <property type="entry name" value="NAD(P)-binding Rossmann-fold domains"/>
    <property type="match status" value="1"/>
</dbReference>
<dbReference type="Pfam" id="PF22725">
    <property type="entry name" value="GFO_IDH_MocA_C3"/>
    <property type="match status" value="1"/>
</dbReference>
<evidence type="ECO:0000259" key="1">
    <source>
        <dbReference type="Pfam" id="PF01408"/>
    </source>
</evidence>
<dbReference type="Pfam" id="PF01408">
    <property type="entry name" value="GFO_IDH_MocA"/>
    <property type="match status" value="1"/>
</dbReference>
<dbReference type="InterPro" id="IPR051317">
    <property type="entry name" value="Gfo/Idh/MocA_oxidoreduct"/>
</dbReference>
<evidence type="ECO:0000313" key="3">
    <source>
        <dbReference type="EMBL" id="WED64074.1"/>
    </source>
</evidence>
<dbReference type="Proteomes" id="UP001218638">
    <property type="component" value="Chromosome"/>
</dbReference>
<dbReference type="Gene3D" id="3.30.360.10">
    <property type="entry name" value="Dihydrodipicolinate Reductase, domain 2"/>
    <property type="match status" value="1"/>
</dbReference>
<dbReference type="EMBL" id="CP119075">
    <property type="protein sequence ID" value="WED64074.1"/>
    <property type="molecule type" value="Genomic_DNA"/>
</dbReference>
<organism evidence="3 4">
    <name type="scientific">Synoicihabitans lomoniglobus</name>
    <dbReference type="NCBI Taxonomy" id="2909285"/>
    <lineage>
        <taxon>Bacteria</taxon>
        <taxon>Pseudomonadati</taxon>
        <taxon>Verrucomicrobiota</taxon>
        <taxon>Opitutia</taxon>
        <taxon>Opitutales</taxon>
        <taxon>Opitutaceae</taxon>
        <taxon>Synoicihabitans</taxon>
    </lineage>
</organism>
<dbReference type="AlphaFoldDB" id="A0AAE9ZVT1"/>